<proteinExistence type="predicted"/>
<accession>A0ACB5PXI2</accession>
<comment type="caution">
    <text evidence="1">The sequence shown here is derived from an EMBL/GenBank/DDBJ whole genome shotgun (WGS) entry which is preliminary data.</text>
</comment>
<keyword evidence="2" id="KW-1185">Reference proteome</keyword>
<dbReference type="Proteomes" id="UP000605392">
    <property type="component" value="Unassembled WGS sequence"/>
</dbReference>
<evidence type="ECO:0000313" key="2">
    <source>
        <dbReference type="Proteomes" id="UP000605392"/>
    </source>
</evidence>
<reference evidence="1 2" key="1">
    <citation type="journal article" date="2019" name="Int. J. Syst. Evol. Microbiol.">
        <title>The Global Catalogue of Microorganisms (GCM) 10K type strain sequencing project: providing services to taxonomists for standard genome sequencing and annotation.</title>
        <authorList>
            <consortium name="The Broad Institute Genomics Platform"/>
            <consortium name="The Broad Institute Genome Sequencing Center for Infectious Disease"/>
            <person name="Wu L."/>
            <person name="Ma J."/>
        </authorList>
    </citation>
    <scope>NUCLEOTIDE SEQUENCE [LARGE SCALE GENOMIC DNA]</scope>
    <source>
        <strain evidence="1 2">CGMCC 1.12720</strain>
    </source>
</reference>
<organism evidence="1 2">
    <name type="scientific">Hymenobacter qilianensis</name>
    <dbReference type="NCBI Taxonomy" id="1385715"/>
    <lineage>
        <taxon>Bacteria</taxon>
        <taxon>Pseudomonadati</taxon>
        <taxon>Bacteroidota</taxon>
        <taxon>Cytophagia</taxon>
        <taxon>Cytophagales</taxon>
        <taxon>Hymenobacteraceae</taxon>
        <taxon>Hymenobacter</taxon>
    </lineage>
</organism>
<dbReference type="EMBL" id="BMFN01000008">
    <property type="protein sequence ID" value="GGF81601.1"/>
    <property type="molecule type" value="Genomic_DNA"/>
</dbReference>
<gene>
    <name evidence="1" type="ORF">GCM10011375_40700</name>
</gene>
<name>A0ACB5PXI2_9BACT</name>
<sequence length="63" mass="7096">MYIYNIKIGTSRLVNPIPTLMAKATKIGRDARTGEFITVREAQRRPNTTTVETLPKPKPSPKK</sequence>
<evidence type="ECO:0000313" key="1">
    <source>
        <dbReference type="EMBL" id="GGF81601.1"/>
    </source>
</evidence>
<protein>
    <submittedName>
        <fullName evidence="1">Uncharacterized protein</fullName>
    </submittedName>
</protein>